<dbReference type="InterPro" id="IPR011146">
    <property type="entry name" value="HIT-like"/>
</dbReference>
<keyword evidence="16" id="KW-1185">Reference proteome</keyword>
<dbReference type="EC" id="3.6.1.29" evidence="3 13"/>
<dbReference type="AlphaFoldDB" id="A0A1G4M8I1"/>
<dbReference type="FunFam" id="3.30.428.10:FF:000011">
    <property type="entry name" value="Fragile histidine triad"/>
    <property type="match status" value="1"/>
</dbReference>
<evidence type="ECO:0000256" key="2">
    <source>
        <dbReference type="ARBA" id="ARBA00011738"/>
    </source>
</evidence>
<reference evidence="16" key="1">
    <citation type="submission" date="2016-03" db="EMBL/GenBank/DDBJ databases">
        <authorList>
            <person name="Devillers H."/>
        </authorList>
    </citation>
    <scope>NUCLEOTIDE SEQUENCE [LARGE SCALE GENOMIC DNA]</scope>
</reference>
<dbReference type="PROSITE" id="PS51084">
    <property type="entry name" value="HIT_2"/>
    <property type="match status" value="1"/>
</dbReference>
<dbReference type="InterPro" id="IPR036265">
    <property type="entry name" value="HIT-like_sf"/>
</dbReference>
<feature type="short sequence motif" description="Histidine triad motif" evidence="12">
    <location>
        <begin position="96"/>
        <end position="100"/>
    </location>
</feature>
<evidence type="ECO:0000256" key="9">
    <source>
        <dbReference type="PIRSR" id="PIRSR639383-1"/>
    </source>
</evidence>
<protein>
    <recommendedName>
        <fullName evidence="4 13">Bis(5'-adenosyl)-triphosphatase</fullName>
        <ecNumber evidence="3 13">3.6.1.29</ecNumber>
    </recommendedName>
</protein>
<dbReference type="OrthoDB" id="680339at2759"/>
<evidence type="ECO:0000256" key="4">
    <source>
        <dbReference type="ARBA" id="ARBA00014605"/>
    </source>
</evidence>
<feature type="site" description="Important for induction of apoptosis" evidence="11">
    <location>
        <position position="115"/>
    </location>
</feature>
<evidence type="ECO:0000256" key="6">
    <source>
        <dbReference type="ARBA" id="ARBA00022801"/>
    </source>
</evidence>
<dbReference type="SUPFAM" id="SSF54197">
    <property type="entry name" value="HIT-like"/>
    <property type="match status" value="1"/>
</dbReference>
<evidence type="ECO:0000256" key="7">
    <source>
        <dbReference type="ARBA" id="ARBA00025241"/>
    </source>
</evidence>
<feature type="binding site" evidence="10">
    <location>
        <begin position="91"/>
        <end position="94"/>
    </location>
    <ligand>
        <name>substrate</name>
    </ligand>
</feature>
<feature type="active site" description="Tele-AMP-histidine intermediate" evidence="9">
    <location>
        <position position="98"/>
    </location>
</feature>
<feature type="binding site" evidence="10">
    <location>
        <position position="100"/>
    </location>
    <ligand>
        <name>substrate</name>
    </ligand>
</feature>
<evidence type="ECO:0000256" key="1">
    <source>
        <dbReference type="ARBA" id="ARBA00001936"/>
    </source>
</evidence>
<evidence type="ECO:0000313" key="16">
    <source>
        <dbReference type="Proteomes" id="UP000190831"/>
    </source>
</evidence>
<dbReference type="GO" id="GO:0000166">
    <property type="term" value="F:nucleotide binding"/>
    <property type="evidence" value="ECO:0007669"/>
    <property type="project" value="UniProtKB-KW"/>
</dbReference>
<evidence type="ECO:0000256" key="13">
    <source>
        <dbReference type="RuleBase" id="RU366076"/>
    </source>
</evidence>
<dbReference type="InterPro" id="IPR051884">
    <property type="entry name" value="Bis(5'-adenosyl)-TPase_reg"/>
</dbReference>
<keyword evidence="5 13" id="KW-0547">Nucleotide-binding</keyword>
<dbReference type="Pfam" id="PF01230">
    <property type="entry name" value="HIT"/>
    <property type="match status" value="1"/>
</dbReference>
<dbReference type="EMBL" id="LT598489">
    <property type="protein sequence ID" value="SCW00146.1"/>
    <property type="molecule type" value="Genomic_DNA"/>
</dbReference>
<comment type="cofactor">
    <cofactor evidence="1 13">
        <name>Mn(2+)</name>
        <dbReference type="ChEBI" id="CHEBI:29035"/>
    </cofactor>
</comment>
<feature type="binding site" evidence="10">
    <location>
        <position position="85"/>
    </location>
    <ligand>
        <name>substrate</name>
    </ligand>
</feature>
<dbReference type="InterPro" id="IPR039383">
    <property type="entry name" value="FHIT"/>
</dbReference>
<dbReference type="CDD" id="cd01275">
    <property type="entry name" value="FHIT"/>
    <property type="match status" value="1"/>
</dbReference>
<evidence type="ECO:0000256" key="5">
    <source>
        <dbReference type="ARBA" id="ARBA00022741"/>
    </source>
</evidence>
<comment type="catalytic activity">
    <reaction evidence="8 13">
        <text>P(1),P(3)-bis(5'-adenosyl) triphosphate + H2O = AMP + ADP + 2 H(+)</text>
        <dbReference type="Rhea" id="RHEA:13893"/>
        <dbReference type="ChEBI" id="CHEBI:15377"/>
        <dbReference type="ChEBI" id="CHEBI:15378"/>
        <dbReference type="ChEBI" id="CHEBI:58529"/>
        <dbReference type="ChEBI" id="CHEBI:456215"/>
        <dbReference type="ChEBI" id="CHEBI:456216"/>
        <dbReference type="EC" id="3.6.1.29"/>
    </reaction>
</comment>
<evidence type="ECO:0000259" key="14">
    <source>
        <dbReference type="PROSITE" id="PS51084"/>
    </source>
</evidence>
<feature type="domain" description="HIT" evidence="14">
    <location>
        <begin position="3"/>
        <end position="115"/>
    </location>
</feature>
<comment type="subunit">
    <text evidence="2">Homodimer.</text>
</comment>
<evidence type="ECO:0000256" key="11">
    <source>
        <dbReference type="PIRSR" id="PIRSR639383-3"/>
    </source>
</evidence>
<accession>A0A1G4M8I1</accession>
<feature type="binding site" evidence="10">
    <location>
        <position position="28"/>
    </location>
    <ligand>
        <name>substrate</name>
    </ligand>
</feature>
<gene>
    <name evidence="15" type="ORF">LAFE_0B10462G</name>
</gene>
<evidence type="ECO:0000313" key="15">
    <source>
        <dbReference type="EMBL" id="SCW00146.1"/>
    </source>
</evidence>
<proteinExistence type="predicted"/>
<evidence type="ECO:0000256" key="3">
    <source>
        <dbReference type="ARBA" id="ARBA00012377"/>
    </source>
</evidence>
<comment type="function">
    <text evidence="7">Cleaves A-5'-PPP-5'A to yield AMP and ADP. Can cleave all dinucleoside polyphosphates, provided the phosphate chain contains at least 3 phosphates and that 1 of the 2 bases composing the nucleotide is a purine. Is most effective on dinucleoside triphosphates. Negatively regulates intracellular dinucleoside polyphosphate levels, which elevate following heat shock.</text>
</comment>
<dbReference type="Gene3D" id="3.30.428.10">
    <property type="entry name" value="HIT-like"/>
    <property type="match status" value="1"/>
</dbReference>
<dbReference type="PROSITE" id="PS00892">
    <property type="entry name" value="HIT_1"/>
    <property type="match status" value="1"/>
</dbReference>
<dbReference type="STRING" id="4955.A0A1G4M8I1"/>
<evidence type="ECO:0000256" key="12">
    <source>
        <dbReference type="PROSITE-ProRule" id="PRU00464"/>
    </source>
</evidence>
<dbReference type="OMA" id="QVVHQFI"/>
<evidence type="ECO:0000256" key="10">
    <source>
        <dbReference type="PIRSR" id="PIRSR639383-2"/>
    </source>
</evidence>
<dbReference type="Proteomes" id="UP000190831">
    <property type="component" value="Chromosome B"/>
</dbReference>
<dbReference type="PANTHER" id="PTHR46243:SF1">
    <property type="entry name" value="BIS(5'-ADENOSYL)-TRIPHOSPHATASE"/>
    <property type="match status" value="1"/>
</dbReference>
<dbReference type="GO" id="GO:0047710">
    <property type="term" value="F:bis(5'-adenosyl)-triphosphatase activity"/>
    <property type="evidence" value="ECO:0007669"/>
    <property type="project" value="UniProtKB-UniRule"/>
</dbReference>
<dbReference type="InterPro" id="IPR019808">
    <property type="entry name" value="Histidine_triad_CS"/>
</dbReference>
<dbReference type="PANTHER" id="PTHR46243">
    <property type="entry name" value="BIS(5'-ADENOSYL)-TRIPHOSPHATASE"/>
    <property type="match status" value="1"/>
</dbReference>
<evidence type="ECO:0000256" key="8">
    <source>
        <dbReference type="ARBA" id="ARBA00047780"/>
    </source>
</evidence>
<sequence>MTNAIYFGKFLVTKQVFYQSKYSYALVNLKPLVPGHVLVVPLRRSVISLADLTVEENDDYFRTVQLIHKFIKLHYSADSLNIAIQDGPEAGQTVPHLHTHIIPRYRLNNIGDRIYNLLDEWTYEDWQSRREAYITAGGRNGRKQLAKPDDQRIARTEDQMVQEAEELREALSDFQKGDLKIS</sequence>
<organism evidence="15 16">
    <name type="scientific">Lachancea fermentati</name>
    <name type="common">Zygosaccharomyces fermentati</name>
    <dbReference type="NCBI Taxonomy" id="4955"/>
    <lineage>
        <taxon>Eukaryota</taxon>
        <taxon>Fungi</taxon>
        <taxon>Dikarya</taxon>
        <taxon>Ascomycota</taxon>
        <taxon>Saccharomycotina</taxon>
        <taxon>Saccharomycetes</taxon>
        <taxon>Saccharomycetales</taxon>
        <taxon>Saccharomycetaceae</taxon>
        <taxon>Lachancea</taxon>
    </lineage>
</organism>
<name>A0A1G4M8I1_LACFM</name>
<keyword evidence="6 13" id="KW-0378">Hydrolase</keyword>